<reference evidence="3 4" key="1">
    <citation type="journal article" date="2010" name="Mol. Plant Microbe Interact.">
        <title>Streptomyces scabies 87-22 contains a coronafacic acid-like biosynthetic cluster that contributes to plant-microbe interactions.</title>
        <authorList>
            <person name="Bignell D.R."/>
            <person name="Seipke R.F."/>
            <person name="Huguet-Tapia J.C."/>
            <person name="Chambers A.H."/>
            <person name="Parry R.J."/>
            <person name="Loria R."/>
        </authorList>
    </citation>
    <scope>NUCLEOTIDE SEQUENCE [LARGE SCALE GENOMIC DNA]</scope>
    <source>
        <strain evidence="3 4">87.22</strain>
    </source>
</reference>
<feature type="compositionally biased region" description="Low complexity" evidence="1">
    <location>
        <begin position="351"/>
        <end position="360"/>
    </location>
</feature>
<feature type="compositionally biased region" description="Acidic residues" evidence="1">
    <location>
        <begin position="538"/>
        <end position="548"/>
    </location>
</feature>
<name>C9YVT4_STRSW</name>
<dbReference type="InterPro" id="IPR035992">
    <property type="entry name" value="Ricin_B-like_lectins"/>
</dbReference>
<dbReference type="SMART" id="SM00458">
    <property type="entry name" value="RICIN"/>
    <property type="match status" value="1"/>
</dbReference>
<dbReference type="PROSITE" id="PS50231">
    <property type="entry name" value="RICIN_B_LECTIN"/>
    <property type="match status" value="1"/>
</dbReference>
<proteinExistence type="predicted"/>
<evidence type="ECO:0000313" key="3">
    <source>
        <dbReference type="EMBL" id="CBG67832.1"/>
    </source>
</evidence>
<sequence length="609" mass="63640">MSTEPRRAVSTVRNREETRFMDGAPVVAAPHGGRGRVAPGGEVGHEPAVPAEFSDVGHEPVVPAEFAQTESVEAGGAAGVPSAAELLALHGTSVLRYASLCVERNPGAEQDRGTAERLAGLAFRTTHGDVAAHAGADFPWRPRLLSAVLDAAGEWNADDRRSSLHPDLRGDLAGDARRPLPGGDRGSGARSLVLRAFHNLPHRAQTLLWHTVVEAEDIGTVAALLGADPALLNPERARTQLRDACGRLHLDRARDERCRRLHRLIDVHARRGATEVMAEVRDHLDGCSYCRAAVDQLDQSPERLPALLAEAVLGFRAADYLATRPVRRERPGPSADAPARVSDDARPEPTARPAQAQARPAEGDRSAPRRLRWPLPAALGVLLCGVIAASPMALGGAGGDSETVGGSVAVPTPSPSATASAPSGVAPAPDTPPDTSSSPGGNEAPATRLRNVRTGLCLDLRGSAAVLGTPAVTARCEGSASQLWRWDGEGRLRNQAAPELCLNAEPQGTVALRPCAATEEGEEPANGEGTTAGGNATAEEDATAGEESADTRYALASDGLLTLVAEPGVAVTPVRRAEGAVILLEPVPQDRVRRSQRWLTDEGFAGAVS</sequence>
<protein>
    <submittedName>
        <fullName evidence="3">Putative hydrolase</fullName>
    </submittedName>
</protein>
<accession>C9YVT4</accession>
<keyword evidence="3" id="KW-0378">Hydrolase</keyword>
<dbReference type="eggNOG" id="COG1595">
    <property type="taxonomic scope" value="Bacteria"/>
</dbReference>
<dbReference type="CAZy" id="CBM13">
    <property type="family name" value="Carbohydrate-Binding Module Family 13"/>
</dbReference>
<dbReference type="KEGG" id="scb:SCAB_6391"/>
<feature type="region of interest" description="Disordered" evidence="1">
    <location>
        <begin position="517"/>
        <end position="548"/>
    </location>
</feature>
<dbReference type="SUPFAM" id="SSF50370">
    <property type="entry name" value="Ricin B-like lectins"/>
    <property type="match status" value="1"/>
</dbReference>
<dbReference type="InterPro" id="IPR000772">
    <property type="entry name" value="Ricin_B_lectin"/>
</dbReference>
<dbReference type="AlphaFoldDB" id="C9YVT4"/>
<evidence type="ECO:0000313" key="4">
    <source>
        <dbReference type="Proteomes" id="UP000001444"/>
    </source>
</evidence>
<dbReference type="GO" id="GO:0016787">
    <property type="term" value="F:hydrolase activity"/>
    <property type="evidence" value="ECO:0007669"/>
    <property type="project" value="UniProtKB-KW"/>
</dbReference>
<dbReference type="EMBL" id="FN554889">
    <property type="protein sequence ID" value="CBG67832.1"/>
    <property type="molecule type" value="Genomic_DNA"/>
</dbReference>
<gene>
    <name evidence="3" type="ordered locus">SCAB_6391</name>
</gene>
<organism evidence="3 4">
    <name type="scientific">Streptomyces scabiei (strain 87.22)</name>
    <dbReference type="NCBI Taxonomy" id="680198"/>
    <lineage>
        <taxon>Bacteria</taxon>
        <taxon>Bacillati</taxon>
        <taxon>Actinomycetota</taxon>
        <taxon>Actinomycetes</taxon>
        <taxon>Kitasatosporales</taxon>
        <taxon>Streptomycetaceae</taxon>
        <taxon>Streptomyces</taxon>
    </lineage>
</organism>
<dbReference type="HOGENOM" id="CLU_018974_1_0_11"/>
<feature type="region of interest" description="Disordered" evidence="1">
    <location>
        <begin position="396"/>
        <end position="448"/>
    </location>
</feature>
<feature type="compositionally biased region" description="Low complexity" evidence="1">
    <location>
        <begin position="526"/>
        <end position="537"/>
    </location>
</feature>
<dbReference type="STRING" id="680198.SCAB_6391"/>
<dbReference type="Pfam" id="PF00652">
    <property type="entry name" value="Ricin_B_lectin"/>
    <property type="match status" value="1"/>
</dbReference>
<feature type="domain" description="Ricin B lectin" evidence="2">
    <location>
        <begin position="444"/>
        <end position="601"/>
    </location>
</feature>
<feature type="region of interest" description="Disordered" evidence="1">
    <location>
        <begin position="159"/>
        <end position="185"/>
    </location>
</feature>
<dbReference type="Gene3D" id="2.80.10.50">
    <property type="match status" value="1"/>
</dbReference>
<keyword evidence="4" id="KW-1185">Reference proteome</keyword>
<evidence type="ECO:0000259" key="2">
    <source>
        <dbReference type="SMART" id="SM00458"/>
    </source>
</evidence>
<feature type="compositionally biased region" description="Basic and acidic residues" evidence="1">
    <location>
        <begin position="159"/>
        <end position="178"/>
    </location>
</feature>
<feature type="region of interest" description="Disordered" evidence="1">
    <location>
        <begin position="326"/>
        <end position="369"/>
    </location>
</feature>
<dbReference type="Proteomes" id="UP000001444">
    <property type="component" value="Chromosome"/>
</dbReference>
<evidence type="ECO:0000256" key="1">
    <source>
        <dbReference type="SAM" id="MobiDB-lite"/>
    </source>
</evidence>
<feature type="compositionally biased region" description="Low complexity" evidence="1">
    <location>
        <begin position="404"/>
        <end position="439"/>
    </location>
</feature>